<evidence type="ECO:0000313" key="1">
    <source>
        <dbReference type="EMBL" id="MDU0339574.1"/>
    </source>
</evidence>
<dbReference type="EMBL" id="JAWDID010000007">
    <property type="protein sequence ID" value="MDU0339574.1"/>
    <property type="molecule type" value="Genomic_DNA"/>
</dbReference>
<evidence type="ECO:0000313" key="2">
    <source>
        <dbReference type="Proteomes" id="UP001254257"/>
    </source>
</evidence>
<protein>
    <submittedName>
        <fullName evidence="1">Uncharacterized protein</fullName>
    </submittedName>
</protein>
<name>A0ABU3S462_9HYPH</name>
<organism evidence="1 2">
    <name type="scientific">Bosea rubneri</name>
    <dbReference type="NCBI Taxonomy" id="3075434"/>
    <lineage>
        <taxon>Bacteria</taxon>
        <taxon>Pseudomonadati</taxon>
        <taxon>Pseudomonadota</taxon>
        <taxon>Alphaproteobacteria</taxon>
        <taxon>Hyphomicrobiales</taxon>
        <taxon>Boseaceae</taxon>
        <taxon>Bosea</taxon>
    </lineage>
</organism>
<dbReference type="RefSeq" id="WP_316017476.1">
    <property type="nucleotide sequence ID" value="NZ_JAWDID010000007.1"/>
</dbReference>
<gene>
    <name evidence="1" type="ORF">RKE40_06770</name>
</gene>
<accession>A0ABU3S462</accession>
<sequence>MHQLIVTLDRHLCARGQSATLRRRIGTGSTFVELPIRVRLQGYATTDVVAGIKVTDSKFITSPTPIVEAGAAWPGAAGGGTDIKIGDWLFVEGRQRSVAQVDNVRIGDALVRIEGRISG</sequence>
<proteinExistence type="predicted"/>
<reference evidence="1 2" key="1">
    <citation type="submission" date="2023-09" db="EMBL/GenBank/DDBJ databases">
        <title>Whole genome shotgun sequencing (WGS) of Bosea sp. ZW T0_25, isolated from stored onions (Allium cepa).</title>
        <authorList>
            <person name="Stoll D.A."/>
            <person name="Huch M."/>
        </authorList>
    </citation>
    <scope>NUCLEOTIDE SEQUENCE [LARGE SCALE GENOMIC DNA]</scope>
    <source>
        <strain evidence="1 2">ZW T0_25</strain>
    </source>
</reference>
<keyword evidence="2" id="KW-1185">Reference proteome</keyword>
<dbReference type="Proteomes" id="UP001254257">
    <property type="component" value="Unassembled WGS sequence"/>
</dbReference>
<comment type="caution">
    <text evidence="1">The sequence shown here is derived from an EMBL/GenBank/DDBJ whole genome shotgun (WGS) entry which is preliminary data.</text>
</comment>